<dbReference type="InterPro" id="IPR047300">
    <property type="entry name" value="Dkk3_Cys2"/>
</dbReference>
<keyword evidence="8" id="KW-0175">Coiled coil</keyword>
<keyword evidence="3" id="KW-0217">Developmental protein</keyword>
<feature type="signal peptide" evidence="9">
    <location>
        <begin position="1"/>
        <end position="17"/>
    </location>
</feature>
<accession>A0A6J2WA31</accession>
<dbReference type="RefSeq" id="XP_030641113.1">
    <property type="nucleotide sequence ID" value="XM_030785253.1"/>
</dbReference>
<dbReference type="Pfam" id="PF04706">
    <property type="entry name" value="Dickkopf_N"/>
    <property type="match status" value="1"/>
</dbReference>
<evidence type="ECO:0000256" key="4">
    <source>
        <dbReference type="ARBA" id="ARBA00022525"/>
    </source>
</evidence>
<evidence type="ECO:0000256" key="7">
    <source>
        <dbReference type="ARBA" id="ARBA00023157"/>
    </source>
</evidence>
<dbReference type="InterPro" id="IPR006796">
    <property type="entry name" value="Dickkopf_N"/>
</dbReference>
<organism evidence="11 12">
    <name type="scientific">Chanos chanos</name>
    <name type="common">Milkfish</name>
    <name type="synonym">Mugil chanos</name>
    <dbReference type="NCBI Taxonomy" id="29144"/>
    <lineage>
        <taxon>Eukaryota</taxon>
        <taxon>Metazoa</taxon>
        <taxon>Chordata</taxon>
        <taxon>Craniata</taxon>
        <taxon>Vertebrata</taxon>
        <taxon>Euteleostomi</taxon>
        <taxon>Actinopterygii</taxon>
        <taxon>Neopterygii</taxon>
        <taxon>Teleostei</taxon>
        <taxon>Ostariophysi</taxon>
        <taxon>Gonorynchiformes</taxon>
        <taxon>Chanidae</taxon>
        <taxon>Chanos</taxon>
    </lineage>
</organism>
<dbReference type="AlphaFoldDB" id="A0A6J2WA31"/>
<feature type="coiled-coil region" evidence="8">
    <location>
        <begin position="45"/>
        <end position="76"/>
    </location>
</feature>
<sequence>MMYKFALLALCLGLVNGVVYKRTSPDPQDISETLAARVAQGQVTLNEMFREVEKLMEDTQQKLEEAVQQMDNETARSMSNAHGLPLNYHNETSTMEILGNQTIHTIEKIDKETDNETGGVYFSRTWIQTSGQWNEADHECLIDEDCGKDSYCFYEILTSKCMPCKAGNMICTKDEECCGDQLCVWGMCAQNRTKGQSGTICQYQSDCSPQHCCAFHKALLFPVCRPRPQKRQPCQGHPNMLMELLLWDVEGPRENCPCTAGLQCLSVGKESLCMDEKSSVGEN</sequence>
<keyword evidence="6 9" id="KW-0732">Signal</keyword>
<evidence type="ECO:0000256" key="2">
    <source>
        <dbReference type="ARBA" id="ARBA00010842"/>
    </source>
</evidence>
<dbReference type="OrthoDB" id="6359792at2759"/>
<dbReference type="Gene3D" id="2.10.80.10">
    <property type="entry name" value="Lipase, subunit A"/>
    <property type="match status" value="1"/>
</dbReference>
<name>A0A6J2WA31_CHACN</name>
<keyword evidence="5" id="KW-0879">Wnt signaling pathway</keyword>
<dbReference type="GeneID" id="115821421"/>
<evidence type="ECO:0000256" key="9">
    <source>
        <dbReference type="SAM" id="SignalP"/>
    </source>
</evidence>
<dbReference type="GO" id="GO:0048019">
    <property type="term" value="F:receptor antagonist activity"/>
    <property type="evidence" value="ECO:0007669"/>
    <property type="project" value="TreeGrafter"/>
</dbReference>
<evidence type="ECO:0000256" key="8">
    <source>
        <dbReference type="SAM" id="Coils"/>
    </source>
</evidence>
<dbReference type="GO" id="GO:0090090">
    <property type="term" value="P:negative regulation of canonical Wnt signaling pathway"/>
    <property type="evidence" value="ECO:0007669"/>
    <property type="project" value="TreeGrafter"/>
</dbReference>
<dbReference type="Proteomes" id="UP000504632">
    <property type="component" value="Chromosome 1"/>
</dbReference>
<proteinExistence type="inferred from homology"/>
<comment type="subcellular location">
    <subcellularLocation>
        <location evidence="1">Secreted</location>
    </subcellularLocation>
</comment>
<feature type="chain" id="PRO_5027035722" evidence="9">
    <location>
        <begin position="18"/>
        <end position="283"/>
    </location>
</feature>
<evidence type="ECO:0000256" key="5">
    <source>
        <dbReference type="ARBA" id="ARBA00022687"/>
    </source>
</evidence>
<evidence type="ECO:0000256" key="6">
    <source>
        <dbReference type="ARBA" id="ARBA00022729"/>
    </source>
</evidence>
<dbReference type="PANTHER" id="PTHR12113">
    <property type="entry name" value="DICKKOPF3-LIKE 3"/>
    <property type="match status" value="1"/>
</dbReference>
<keyword evidence="11" id="KW-1185">Reference proteome</keyword>
<dbReference type="GO" id="GO:0039706">
    <property type="term" value="F:co-receptor binding"/>
    <property type="evidence" value="ECO:0007669"/>
    <property type="project" value="TreeGrafter"/>
</dbReference>
<dbReference type="InParanoid" id="A0A6J2WA31"/>
<dbReference type="FunCoup" id="A0A6J2WA31">
    <property type="interactions" value="599"/>
</dbReference>
<evidence type="ECO:0000313" key="12">
    <source>
        <dbReference type="RefSeq" id="XP_030641113.1"/>
    </source>
</evidence>
<protein>
    <submittedName>
        <fullName evidence="12">Dickkopf-related protein 3b</fullName>
    </submittedName>
</protein>
<gene>
    <name evidence="12" type="primary">dkk3b</name>
</gene>
<dbReference type="InterPro" id="IPR039863">
    <property type="entry name" value="DKK1-4"/>
</dbReference>
<evidence type="ECO:0000313" key="11">
    <source>
        <dbReference type="Proteomes" id="UP000504632"/>
    </source>
</evidence>
<comment type="similarity">
    <text evidence="2">Belongs to the dickkopf family.</text>
</comment>
<reference evidence="12" key="1">
    <citation type="submission" date="2025-08" db="UniProtKB">
        <authorList>
            <consortium name="RefSeq"/>
        </authorList>
    </citation>
    <scope>IDENTIFICATION</scope>
</reference>
<dbReference type="CDD" id="cd23274">
    <property type="entry name" value="Dkk3_Cys2"/>
    <property type="match status" value="1"/>
</dbReference>
<evidence type="ECO:0000256" key="3">
    <source>
        <dbReference type="ARBA" id="ARBA00022473"/>
    </source>
</evidence>
<dbReference type="CTD" id="100038765"/>
<dbReference type="PANTHER" id="PTHR12113:SF8">
    <property type="entry name" value="DICKKOPF-RELATED PROTEIN 3"/>
    <property type="match status" value="1"/>
</dbReference>
<evidence type="ECO:0000259" key="10">
    <source>
        <dbReference type="Pfam" id="PF04706"/>
    </source>
</evidence>
<keyword evidence="7" id="KW-1015">Disulfide bond</keyword>
<dbReference type="GO" id="GO:0016055">
    <property type="term" value="P:Wnt signaling pathway"/>
    <property type="evidence" value="ECO:0007669"/>
    <property type="project" value="UniProtKB-KW"/>
</dbReference>
<keyword evidence="4" id="KW-0964">Secreted</keyword>
<feature type="domain" description="Dickkopf N-terminal cysteine-rich" evidence="10">
    <location>
        <begin position="139"/>
        <end position="189"/>
    </location>
</feature>
<evidence type="ECO:0000256" key="1">
    <source>
        <dbReference type="ARBA" id="ARBA00004613"/>
    </source>
</evidence>
<dbReference type="GO" id="GO:0005615">
    <property type="term" value="C:extracellular space"/>
    <property type="evidence" value="ECO:0007669"/>
    <property type="project" value="TreeGrafter"/>
</dbReference>